<dbReference type="RefSeq" id="WP_349758763.1">
    <property type="nucleotide sequence ID" value="NZ_JBEGCI010000009.1"/>
</dbReference>
<dbReference type="SUPFAM" id="SSF51430">
    <property type="entry name" value="NAD(P)-linked oxidoreductase"/>
    <property type="match status" value="1"/>
</dbReference>
<organism evidence="3 4">
    <name type="scientific">Halomonas pelophila</name>
    <dbReference type="NCBI Taxonomy" id="3151122"/>
    <lineage>
        <taxon>Bacteria</taxon>
        <taxon>Pseudomonadati</taxon>
        <taxon>Pseudomonadota</taxon>
        <taxon>Gammaproteobacteria</taxon>
        <taxon>Oceanospirillales</taxon>
        <taxon>Halomonadaceae</taxon>
        <taxon>Halomonas</taxon>
    </lineage>
</organism>
<evidence type="ECO:0000313" key="4">
    <source>
        <dbReference type="Proteomes" id="UP001472978"/>
    </source>
</evidence>
<dbReference type="InterPro" id="IPR023210">
    <property type="entry name" value="NADP_OxRdtase_dom"/>
</dbReference>
<name>A0ABV1N659_9GAMM</name>
<evidence type="ECO:0000256" key="1">
    <source>
        <dbReference type="SAM" id="SignalP"/>
    </source>
</evidence>
<gene>
    <name evidence="3" type="ORF">ABE957_11115</name>
</gene>
<protein>
    <submittedName>
        <fullName evidence="3">Aldo/keto reductase</fullName>
    </submittedName>
</protein>
<evidence type="ECO:0000313" key="3">
    <source>
        <dbReference type="EMBL" id="MEQ6889224.1"/>
    </source>
</evidence>
<keyword evidence="4" id="KW-1185">Reference proteome</keyword>
<dbReference type="InterPro" id="IPR006311">
    <property type="entry name" value="TAT_signal"/>
</dbReference>
<proteinExistence type="predicted"/>
<reference evidence="3 4" key="1">
    <citation type="submission" date="2024-05" db="EMBL/GenBank/DDBJ databases">
        <title>Halomonas sp. CS7 16S ribosomal RNA gene Genome sequencing and assembly.</title>
        <authorList>
            <person name="Yook S."/>
        </authorList>
    </citation>
    <scope>NUCLEOTIDE SEQUENCE [LARGE SCALE GENOMIC DNA]</scope>
    <source>
        <strain evidence="3 4">CS7</strain>
    </source>
</reference>
<dbReference type="CDD" id="cd19095">
    <property type="entry name" value="AKR_PA4992-like"/>
    <property type="match status" value="1"/>
</dbReference>
<comment type="caution">
    <text evidence="3">The sequence shown here is derived from an EMBL/GenBank/DDBJ whole genome shotgun (WGS) entry which is preliminary data.</text>
</comment>
<feature type="domain" description="NADP-dependent oxidoreductase" evidence="2">
    <location>
        <begin position="56"/>
        <end position="305"/>
    </location>
</feature>
<dbReference type="Pfam" id="PF00248">
    <property type="entry name" value="Aldo_ket_red"/>
    <property type="match status" value="1"/>
</dbReference>
<sequence>MALPHPPRLPLSRRRLLRGLFAAAAASALPGAGALAQSAEPLTRTLPGTDVALPRVGLGSWITFNVGDDPLLLEACTAVMAAFFAAGGRLIDSSPMYGTSQATIGHALKRLEAVERVYAADKVWTSSRDEGPAQIEASRQAWGVPRFDLLQVHNLRGWEGHLETLQAMQAAGEVRHLGITTSHGRRHDEVEHIMRRVPLDSVQLTYNIVDREAEQRLLPLARERGIGVIANRPFQRKRLIRRLAGTPLPPWAAEIGAESWAQFILKFIISHPAITCAIPATTRVEHVRENLAAAREPLPDEAMRRRMAEHVRGL</sequence>
<evidence type="ECO:0000259" key="2">
    <source>
        <dbReference type="Pfam" id="PF00248"/>
    </source>
</evidence>
<feature type="chain" id="PRO_5047457947" evidence="1">
    <location>
        <begin position="37"/>
        <end position="314"/>
    </location>
</feature>
<accession>A0ABV1N659</accession>
<dbReference type="EMBL" id="JBEGCI010000009">
    <property type="protein sequence ID" value="MEQ6889224.1"/>
    <property type="molecule type" value="Genomic_DNA"/>
</dbReference>
<dbReference type="InterPro" id="IPR036812">
    <property type="entry name" value="NAD(P)_OxRdtase_dom_sf"/>
</dbReference>
<dbReference type="Proteomes" id="UP001472978">
    <property type="component" value="Unassembled WGS sequence"/>
</dbReference>
<dbReference type="InterPro" id="IPR053135">
    <property type="entry name" value="AKR2_Oxidoreductase"/>
</dbReference>
<dbReference type="Gene3D" id="3.20.20.100">
    <property type="entry name" value="NADP-dependent oxidoreductase domain"/>
    <property type="match status" value="1"/>
</dbReference>
<dbReference type="PANTHER" id="PTHR43312:SF1">
    <property type="entry name" value="NADP-DEPENDENT OXIDOREDUCTASE DOMAIN-CONTAINING PROTEIN"/>
    <property type="match status" value="1"/>
</dbReference>
<dbReference type="PANTHER" id="PTHR43312">
    <property type="entry name" value="D-THREO-ALDOSE 1-DEHYDROGENASE"/>
    <property type="match status" value="1"/>
</dbReference>
<dbReference type="PROSITE" id="PS51318">
    <property type="entry name" value="TAT"/>
    <property type="match status" value="1"/>
</dbReference>
<keyword evidence="1" id="KW-0732">Signal</keyword>
<feature type="signal peptide" evidence="1">
    <location>
        <begin position="1"/>
        <end position="36"/>
    </location>
</feature>